<name>A0AAQ3U0N0_PASNO</name>
<evidence type="ECO:0000313" key="3">
    <source>
        <dbReference type="Proteomes" id="UP001341281"/>
    </source>
</evidence>
<evidence type="ECO:0000313" key="2">
    <source>
        <dbReference type="EMBL" id="WVZ83490.1"/>
    </source>
</evidence>
<evidence type="ECO:0000256" key="1">
    <source>
        <dbReference type="SAM" id="MobiDB-lite"/>
    </source>
</evidence>
<gene>
    <name evidence="2" type="ORF">U9M48_030632</name>
</gene>
<organism evidence="2 3">
    <name type="scientific">Paspalum notatum var. saurae</name>
    <dbReference type="NCBI Taxonomy" id="547442"/>
    <lineage>
        <taxon>Eukaryota</taxon>
        <taxon>Viridiplantae</taxon>
        <taxon>Streptophyta</taxon>
        <taxon>Embryophyta</taxon>
        <taxon>Tracheophyta</taxon>
        <taxon>Spermatophyta</taxon>
        <taxon>Magnoliopsida</taxon>
        <taxon>Liliopsida</taxon>
        <taxon>Poales</taxon>
        <taxon>Poaceae</taxon>
        <taxon>PACMAD clade</taxon>
        <taxon>Panicoideae</taxon>
        <taxon>Andropogonodae</taxon>
        <taxon>Paspaleae</taxon>
        <taxon>Paspalinae</taxon>
        <taxon>Paspalum</taxon>
    </lineage>
</organism>
<protein>
    <submittedName>
        <fullName evidence="2">Uncharacterized protein</fullName>
    </submittedName>
</protein>
<dbReference type="EMBL" id="CP144751">
    <property type="protein sequence ID" value="WVZ83490.1"/>
    <property type="molecule type" value="Genomic_DNA"/>
</dbReference>
<accession>A0AAQ3U0N0</accession>
<dbReference type="Proteomes" id="UP001341281">
    <property type="component" value="Chromosome 07"/>
</dbReference>
<keyword evidence="3" id="KW-1185">Reference proteome</keyword>
<sequence length="84" mass="9002">MHRGAAASAIKGSPGRKAGSRVAVAGSRRWCGRGRHLQGPRCDAQLKDRTAGTCPRSSATQLEEEMQDPVPSCEHAAFLFQLKV</sequence>
<dbReference type="AlphaFoldDB" id="A0AAQ3U0N0"/>
<feature type="region of interest" description="Disordered" evidence="1">
    <location>
        <begin position="1"/>
        <end position="22"/>
    </location>
</feature>
<proteinExistence type="predicted"/>
<reference evidence="2 3" key="1">
    <citation type="submission" date="2024-02" db="EMBL/GenBank/DDBJ databases">
        <title>High-quality chromosome-scale genome assembly of Pensacola bahiagrass (Paspalum notatum Flugge var. saurae).</title>
        <authorList>
            <person name="Vega J.M."/>
            <person name="Podio M."/>
            <person name="Orjuela J."/>
            <person name="Siena L.A."/>
            <person name="Pessino S.C."/>
            <person name="Combes M.C."/>
            <person name="Mariac C."/>
            <person name="Albertini E."/>
            <person name="Pupilli F."/>
            <person name="Ortiz J.P.A."/>
            <person name="Leblanc O."/>
        </authorList>
    </citation>
    <scope>NUCLEOTIDE SEQUENCE [LARGE SCALE GENOMIC DNA]</scope>
    <source>
        <strain evidence="2">R1</strain>
        <tissue evidence="2">Leaf</tissue>
    </source>
</reference>